<evidence type="ECO:0000313" key="4">
    <source>
        <dbReference type="Proteomes" id="UP000326251"/>
    </source>
</evidence>
<dbReference type="GO" id="GO:0005524">
    <property type="term" value="F:ATP binding"/>
    <property type="evidence" value="ECO:0007669"/>
    <property type="project" value="UniProtKB-KW"/>
</dbReference>
<name>A0A5J5E8I3_9BIFI</name>
<feature type="domain" description="DUF4143" evidence="2">
    <location>
        <begin position="209"/>
        <end position="355"/>
    </location>
</feature>
<dbReference type="InterPro" id="IPR027417">
    <property type="entry name" value="P-loop_NTPase"/>
</dbReference>
<dbReference type="Pfam" id="PF13173">
    <property type="entry name" value="AAA_14"/>
    <property type="match status" value="1"/>
</dbReference>
<organism evidence="3 4">
    <name type="scientific">Bifidobacterium reuteri</name>
    <dbReference type="NCBI Taxonomy" id="983706"/>
    <lineage>
        <taxon>Bacteria</taxon>
        <taxon>Bacillati</taxon>
        <taxon>Actinomycetota</taxon>
        <taxon>Actinomycetes</taxon>
        <taxon>Bifidobacteriales</taxon>
        <taxon>Bifidobacteriaceae</taxon>
        <taxon>Bifidobacterium</taxon>
    </lineage>
</organism>
<proteinExistence type="predicted"/>
<evidence type="ECO:0000259" key="2">
    <source>
        <dbReference type="Pfam" id="PF13635"/>
    </source>
</evidence>
<feature type="domain" description="AAA" evidence="1">
    <location>
        <begin position="21"/>
        <end position="152"/>
    </location>
</feature>
<dbReference type="PANTHER" id="PTHR33295">
    <property type="entry name" value="ATPASE"/>
    <property type="match status" value="1"/>
</dbReference>
<dbReference type="RefSeq" id="WP_140462939.1">
    <property type="nucleotide sequence ID" value="NZ_RZUG01000007.1"/>
</dbReference>
<dbReference type="Pfam" id="PF13635">
    <property type="entry name" value="DUF4143"/>
    <property type="match status" value="1"/>
</dbReference>
<dbReference type="InterPro" id="IPR041682">
    <property type="entry name" value="AAA_14"/>
</dbReference>
<dbReference type="Proteomes" id="UP000326251">
    <property type="component" value="Unassembled WGS sequence"/>
</dbReference>
<keyword evidence="3" id="KW-0547">Nucleotide-binding</keyword>
<dbReference type="AlphaFoldDB" id="A0A5J5E8I3"/>
<dbReference type="SUPFAM" id="SSF52540">
    <property type="entry name" value="P-loop containing nucleoside triphosphate hydrolases"/>
    <property type="match status" value="1"/>
</dbReference>
<dbReference type="InterPro" id="IPR025420">
    <property type="entry name" value="DUF4143"/>
</dbReference>
<dbReference type="EMBL" id="RZUG01000007">
    <property type="protein sequence ID" value="KAA8825493.1"/>
    <property type="molecule type" value="Genomic_DNA"/>
</dbReference>
<reference evidence="3 4" key="1">
    <citation type="journal article" date="2019" name="Syst. Appl. Microbiol.">
        <title>Characterization of Bifidobacterium species in feaces of the Egyptian fruit bat: Description of B. vespertilionis sp. nov. and B. rousetti sp. nov.</title>
        <authorList>
            <person name="Modesto M."/>
            <person name="Satti M."/>
            <person name="Watanabe K."/>
            <person name="Puglisi E."/>
            <person name="Morelli L."/>
            <person name="Huang C.-H."/>
            <person name="Liou J.-S."/>
            <person name="Miyashita M."/>
            <person name="Tamura T."/>
            <person name="Saito S."/>
            <person name="Mori K."/>
            <person name="Huang L."/>
            <person name="Sciavilla P."/>
            <person name="Sandri C."/>
            <person name="Spiezio C."/>
            <person name="Vitali F."/>
            <person name="Cavalieri D."/>
            <person name="Perpetuini G."/>
            <person name="Tofalo R."/>
            <person name="Bonetti A."/>
            <person name="Arita M."/>
            <person name="Mattarelli P."/>
        </authorList>
    </citation>
    <scope>NUCLEOTIDE SEQUENCE [LARGE SCALE GENOMIC DNA]</scope>
    <source>
        <strain evidence="3 4">RST19</strain>
    </source>
</reference>
<dbReference type="PANTHER" id="PTHR33295:SF20">
    <property type="entry name" value="ATPASE"/>
    <property type="match status" value="1"/>
</dbReference>
<comment type="caution">
    <text evidence="3">The sequence shown here is derived from an EMBL/GenBank/DDBJ whole genome shotgun (WGS) entry which is preliminary data.</text>
</comment>
<evidence type="ECO:0000313" key="3">
    <source>
        <dbReference type="EMBL" id="KAA8825493.1"/>
    </source>
</evidence>
<sequence length="411" mass="46099">MNYIEREDLMHALRAHRGTQAVKVLVGVRRCGKSTLLGHYAQSLIDEGVPERNVFIKRFDSFDVPLDYDAEQLYRDLQNAVERSEPGMFYVFLDEIQEVSGWEKVVRRLHTRELTDVYITGSNAYLLSGELATYLAGRYVAVPVFPLSFREYSTYAASLDSRQTQERLFASYMMFGGMPGLYADGDVREVNQGKAAEILGAIYESVVVKDVATRYGVRDMATLEKLSRYLFSTSGNLFSTNKVVGTLRSAGIGIASATAENQIDALEKAFIIYGCEQSRIRGKELLRPQRKYYPVDNGFRNLANGFNGADQGAQLEGIVFMELKRRGYAVSIGALPDAEIDFVARRDSDTVYMQVTLNMTDEATRARELAPLRRLNSAFPRTVLTLDRFGLGVTEEGIRIVNALDWLLGAE</sequence>
<gene>
    <name evidence="3" type="ORF">EMO92_05435</name>
</gene>
<keyword evidence="3" id="KW-0067">ATP-binding</keyword>
<protein>
    <submittedName>
        <fullName evidence="3">ATP-binding protein</fullName>
    </submittedName>
</protein>
<evidence type="ECO:0000259" key="1">
    <source>
        <dbReference type="Pfam" id="PF13173"/>
    </source>
</evidence>
<accession>A0A5J5E8I3</accession>